<gene>
    <name evidence="1" type="ORF">NZH93_29850</name>
</gene>
<dbReference type="SUPFAM" id="SSF49899">
    <property type="entry name" value="Concanavalin A-like lectins/glucanases"/>
    <property type="match status" value="1"/>
</dbReference>
<dbReference type="InterPro" id="IPR013320">
    <property type="entry name" value="ConA-like_dom_sf"/>
</dbReference>
<dbReference type="Pfam" id="PF07081">
    <property type="entry name" value="DUF1349"/>
    <property type="match status" value="1"/>
</dbReference>
<reference evidence="1" key="1">
    <citation type="submission" date="2022-08" db="EMBL/GenBank/DDBJ databases">
        <authorList>
            <person name="Tistechok S."/>
            <person name="Samborskyy M."/>
            <person name="Roman I."/>
        </authorList>
    </citation>
    <scope>NUCLEOTIDE SEQUENCE</scope>
    <source>
        <strain evidence="1">DSM 103496</strain>
    </source>
</reference>
<sequence length="200" mass="21592">METEFAVAGTSYAWLVEPPSWTVEGSAVVATAAARTDVFRSPFGEAPREDAARALTPPPGEEWQLTARLRVDFGASWDAGGLLVHADEHTWAKITFERSPDGVPTLYSVVTRDGRSDDAIGPAADADAMWLRLSGFDGGCAMHHSTDGRNWRLLRQFTLGAPRPVGVGLVVQSPIGAGCRVRFDDISLDATRLAHLYDGR</sequence>
<dbReference type="Gene3D" id="2.60.120.200">
    <property type="match status" value="1"/>
</dbReference>
<name>A0A9X3A2W5_9PSEU</name>
<evidence type="ECO:0000313" key="2">
    <source>
        <dbReference type="Proteomes" id="UP001141259"/>
    </source>
</evidence>
<dbReference type="PANTHER" id="PTHR35332:SF2">
    <property type="entry name" value="REGULATION OF ENOLASE PROTEIN 1"/>
    <property type="match status" value="1"/>
</dbReference>
<dbReference type="PANTHER" id="PTHR35332">
    <property type="entry name" value="REGULATION OF ENOLASE PROTEIN 1"/>
    <property type="match status" value="1"/>
</dbReference>
<dbReference type="EMBL" id="JANYMP010000016">
    <property type="protein sequence ID" value="MCS7481079.1"/>
    <property type="molecule type" value="Genomic_DNA"/>
</dbReference>
<dbReference type="RefSeq" id="WP_259626568.1">
    <property type="nucleotide sequence ID" value="NZ_JANYMP010000016.1"/>
</dbReference>
<evidence type="ECO:0000313" key="1">
    <source>
        <dbReference type="EMBL" id="MCS7481079.1"/>
    </source>
</evidence>
<organism evidence="1 2">
    <name type="scientific">Umezawaea endophytica</name>
    <dbReference type="NCBI Taxonomy" id="1654476"/>
    <lineage>
        <taxon>Bacteria</taxon>
        <taxon>Bacillati</taxon>
        <taxon>Actinomycetota</taxon>
        <taxon>Actinomycetes</taxon>
        <taxon>Pseudonocardiales</taxon>
        <taxon>Pseudonocardiaceae</taxon>
        <taxon>Umezawaea</taxon>
    </lineage>
</organism>
<dbReference type="InterPro" id="IPR009784">
    <property type="entry name" value="DUF1349"/>
</dbReference>
<proteinExistence type="predicted"/>
<keyword evidence="2" id="KW-1185">Reference proteome</keyword>
<dbReference type="Proteomes" id="UP001141259">
    <property type="component" value="Unassembled WGS sequence"/>
</dbReference>
<comment type="caution">
    <text evidence="1">The sequence shown here is derived from an EMBL/GenBank/DDBJ whole genome shotgun (WGS) entry which is preliminary data.</text>
</comment>
<protein>
    <submittedName>
        <fullName evidence="1">DUF1349 domain-containing protein</fullName>
    </submittedName>
</protein>
<dbReference type="AlphaFoldDB" id="A0A9X3A2W5"/>
<accession>A0A9X3A2W5</accession>